<feature type="transmembrane region" description="Helical" evidence="1">
    <location>
        <begin position="7"/>
        <end position="26"/>
    </location>
</feature>
<dbReference type="AlphaFoldDB" id="A0A930YET0"/>
<keyword evidence="1" id="KW-0812">Transmembrane</keyword>
<keyword evidence="3" id="KW-1185">Reference proteome</keyword>
<feature type="transmembrane region" description="Helical" evidence="1">
    <location>
        <begin position="137"/>
        <end position="168"/>
    </location>
</feature>
<feature type="transmembrane region" description="Helical" evidence="1">
    <location>
        <begin position="51"/>
        <end position="71"/>
    </location>
</feature>
<comment type="caution">
    <text evidence="2">The sequence shown here is derived from an EMBL/GenBank/DDBJ whole genome shotgun (WGS) entry which is preliminary data.</text>
</comment>
<feature type="transmembrane region" description="Helical" evidence="1">
    <location>
        <begin position="227"/>
        <end position="243"/>
    </location>
</feature>
<gene>
    <name evidence="2" type="ORF">ISU07_13490</name>
</gene>
<feature type="transmembrane region" description="Helical" evidence="1">
    <location>
        <begin position="83"/>
        <end position="102"/>
    </location>
</feature>
<feature type="transmembrane region" description="Helical" evidence="1">
    <location>
        <begin position="332"/>
        <end position="352"/>
    </location>
</feature>
<feature type="transmembrane region" description="Helical" evidence="1">
    <location>
        <begin position="108"/>
        <end position="125"/>
    </location>
</feature>
<proteinExistence type="predicted"/>
<feature type="transmembrane region" description="Helical" evidence="1">
    <location>
        <begin position="188"/>
        <end position="207"/>
    </location>
</feature>
<reference evidence="2" key="1">
    <citation type="submission" date="2020-11" db="EMBL/GenBank/DDBJ databases">
        <title>Nocardioides sp. nov., isolated from Soil of Cynanchum wilfordii Hemsley rhizosphere.</title>
        <authorList>
            <person name="Lee J.-S."/>
            <person name="Suh M.K."/>
            <person name="Kim J.-S."/>
        </authorList>
    </citation>
    <scope>NUCLEOTIDE SEQUENCE</scope>
    <source>
        <strain evidence="2">KCTC 19275</strain>
    </source>
</reference>
<feature type="transmembrane region" description="Helical" evidence="1">
    <location>
        <begin position="258"/>
        <end position="277"/>
    </location>
</feature>
<dbReference type="RefSeq" id="WP_194707309.1">
    <property type="nucleotide sequence ID" value="NZ_JADKPN010000007.1"/>
</dbReference>
<dbReference type="Proteomes" id="UP000640489">
    <property type="component" value="Unassembled WGS sequence"/>
</dbReference>
<dbReference type="EMBL" id="JADKPN010000007">
    <property type="protein sequence ID" value="MBF4764142.1"/>
    <property type="molecule type" value="Genomic_DNA"/>
</dbReference>
<evidence type="ECO:0000313" key="3">
    <source>
        <dbReference type="Proteomes" id="UP000640489"/>
    </source>
</evidence>
<evidence type="ECO:0000313" key="2">
    <source>
        <dbReference type="EMBL" id="MBF4764142.1"/>
    </source>
</evidence>
<keyword evidence="1" id="KW-1133">Transmembrane helix</keyword>
<sequence length="482" mass="50470">MTLPHQPAVLAAAVAVVVAALGWWTVPRLPTNPDECWPLVVVRRVRAGRRLYRGVFFGAGPWSVWVDRLLVRWWGERLLVMRRAVVVLSVAVAGAAWAWTAALGAPPYAGLTVAAGAVLMSTALWTSDNHYGLWSRVGVLVALAAPLGIDTPWMAAALGGTGLALALLNKYTLGLAAVPGVLAAGELSAVWAVGVAAVLVVAGYGVAARGGVGPSIVQRLLHNKRTFVATGGSGFVSAWRTMLHRPPDQSLKEVRLTWGAYALTVLAAGLVAADLVASVVGDRAVSWPVLGLVVVALAALWPRADGVHVRCSLPLWTAPGLVAADRLAPSLAVAWAVLLGLAGGVSAVVAVVERRGTRLPDATGTPFAGVNPWPWDLAEVLGGGEELRGLTRGTVLLLRPDAAVWYLATGLRNPTPYDYPLASPFGPDGQQVLVENLRNGRVRYCCWKPADAGALTPVVLEEYVASLPVLATTRAGTLVSAR</sequence>
<protein>
    <submittedName>
        <fullName evidence="2">Uncharacterized protein</fullName>
    </submittedName>
</protein>
<organism evidence="2 3">
    <name type="scientific">Nocardioides islandensis</name>
    <dbReference type="NCBI Taxonomy" id="433663"/>
    <lineage>
        <taxon>Bacteria</taxon>
        <taxon>Bacillati</taxon>
        <taxon>Actinomycetota</taxon>
        <taxon>Actinomycetes</taxon>
        <taxon>Propionibacteriales</taxon>
        <taxon>Nocardioidaceae</taxon>
        <taxon>Nocardioides</taxon>
    </lineage>
</organism>
<keyword evidence="1" id="KW-0472">Membrane</keyword>
<name>A0A930YET0_9ACTN</name>
<evidence type="ECO:0000256" key="1">
    <source>
        <dbReference type="SAM" id="Phobius"/>
    </source>
</evidence>
<accession>A0A930YET0</accession>
<feature type="transmembrane region" description="Helical" evidence="1">
    <location>
        <begin position="284"/>
        <end position="304"/>
    </location>
</feature>